<gene>
    <name evidence="1" type="ORF">GCK32_001514</name>
</gene>
<organism evidence="1 2">
    <name type="scientific">Trichostrongylus colubriformis</name>
    <name type="common">Black scour worm</name>
    <dbReference type="NCBI Taxonomy" id="6319"/>
    <lineage>
        <taxon>Eukaryota</taxon>
        <taxon>Metazoa</taxon>
        <taxon>Ecdysozoa</taxon>
        <taxon>Nematoda</taxon>
        <taxon>Chromadorea</taxon>
        <taxon>Rhabditida</taxon>
        <taxon>Rhabditina</taxon>
        <taxon>Rhabditomorpha</taxon>
        <taxon>Strongyloidea</taxon>
        <taxon>Trichostrongylidae</taxon>
        <taxon>Trichostrongylus</taxon>
    </lineage>
</organism>
<dbReference type="InterPro" id="IPR008042">
    <property type="entry name" value="Retrotrans_Pao"/>
</dbReference>
<dbReference type="AlphaFoldDB" id="A0AAN8FLH2"/>
<keyword evidence="2" id="KW-1185">Reference proteome</keyword>
<name>A0AAN8FLH2_TRICO</name>
<dbReference type="PANTHER" id="PTHR47331">
    <property type="entry name" value="PHD-TYPE DOMAIN-CONTAINING PROTEIN"/>
    <property type="match status" value="1"/>
</dbReference>
<sequence>MKTFIQDLCSKQLAWVYQLYDIDKQCWRDLIEEIKHPLSATPKLVIPKSAGSTTVELCVFGDASKRLYACCAYLPCRSSTSSNSRLIMAESQLNDLEPITISRAELLAILISTRLTHYIVQQLDMSVSAIHLLSDSQVALHWIHSSRQFRTFVQNRVDSIENVTMSFRSHRISS</sequence>
<protein>
    <submittedName>
        <fullName evidence="1">Uncharacterized protein</fullName>
    </submittedName>
</protein>
<reference evidence="1 2" key="1">
    <citation type="submission" date="2019-10" db="EMBL/GenBank/DDBJ databases">
        <title>Assembly and Annotation for the nematode Trichostrongylus colubriformis.</title>
        <authorList>
            <person name="Martin J."/>
        </authorList>
    </citation>
    <scope>NUCLEOTIDE SEQUENCE [LARGE SCALE GENOMIC DNA]</scope>
    <source>
        <strain evidence="1">G859</strain>
        <tissue evidence="1">Whole worm</tissue>
    </source>
</reference>
<dbReference type="Proteomes" id="UP001331761">
    <property type="component" value="Unassembled WGS sequence"/>
</dbReference>
<dbReference type="Pfam" id="PF05380">
    <property type="entry name" value="Peptidase_A17"/>
    <property type="match status" value="1"/>
</dbReference>
<dbReference type="EMBL" id="WIXE01007309">
    <property type="protein sequence ID" value="KAK5980535.1"/>
    <property type="molecule type" value="Genomic_DNA"/>
</dbReference>
<proteinExistence type="predicted"/>
<evidence type="ECO:0000313" key="1">
    <source>
        <dbReference type="EMBL" id="KAK5980535.1"/>
    </source>
</evidence>
<evidence type="ECO:0000313" key="2">
    <source>
        <dbReference type="Proteomes" id="UP001331761"/>
    </source>
</evidence>
<accession>A0AAN8FLH2</accession>
<comment type="caution">
    <text evidence="1">The sequence shown here is derived from an EMBL/GenBank/DDBJ whole genome shotgun (WGS) entry which is preliminary data.</text>
</comment>